<dbReference type="SUPFAM" id="SSF52038">
    <property type="entry name" value="Barstar-related"/>
    <property type="match status" value="1"/>
</dbReference>
<comment type="similarity">
    <text evidence="1">Belongs to the barstar family.</text>
</comment>
<protein>
    <submittedName>
        <fullName evidence="3">Barstar family protein</fullName>
    </submittedName>
</protein>
<organism evidence="3 4">
    <name type="scientific">Pseudomonas gingeri</name>
    <dbReference type="NCBI Taxonomy" id="117681"/>
    <lineage>
        <taxon>Bacteria</taxon>
        <taxon>Pseudomonadati</taxon>
        <taxon>Pseudomonadota</taxon>
        <taxon>Gammaproteobacteria</taxon>
        <taxon>Pseudomonadales</taxon>
        <taxon>Pseudomonadaceae</taxon>
        <taxon>Pseudomonas</taxon>
    </lineage>
</organism>
<feature type="domain" description="Barstar (barnase inhibitor)" evidence="2">
    <location>
        <begin position="5"/>
        <end position="90"/>
    </location>
</feature>
<dbReference type="AlphaFoldDB" id="A0A7Y7XH15"/>
<dbReference type="Gene3D" id="3.30.370.10">
    <property type="entry name" value="Barstar-like"/>
    <property type="match status" value="1"/>
</dbReference>
<dbReference type="InterPro" id="IPR000468">
    <property type="entry name" value="Barstar"/>
</dbReference>
<dbReference type="Pfam" id="PF01337">
    <property type="entry name" value="Barstar"/>
    <property type="match status" value="1"/>
</dbReference>
<comment type="caution">
    <text evidence="3">The sequence shown here is derived from an EMBL/GenBank/DDBJ whole genome shotgun (WGS) entry which is preliminary data.</text>
</comment>
<evidence type="ECO:0000259" key="2">
    <source>
        <dbReference type="Pfam" id="PF01337"/>
    </source>
</evidence>
<dbReference type="InterPro" id="IPR035905">
    <property type="entry name" value="Barstar-like_sf"/>
</dbReference>
<reference evidence="3 4" key="1">
    <citation type="submission" date="2020-04" db="EMBL/GenBank/DDBJ databases">
        <title>Molecular characterization of pseudomonads from Agaricus bisporus reveal novel blotch 2 pathogens in Western Europe.</title>
        <authorList>
            <person name="Taparia T."/>
            <person name="Krijger M."/>
            <person name="Haynes E."/>
            <person name="Elpinstone J.G."/>
            <person name="Noble R."/>
            <person name="Van Der Wolf J."/>
        </authorList>
    </citation>
    <scope>NUCLEOTIDE SEQUENCE [LARGE SCALE GENOMIC DNA]</scope>
    <source>
        <strain evidence="3 4">H7001</strain>
    </source>
</reference>
<dbReference type="CDD" id="cd05140">
    <property type="entry name" value="Barstar_AU1054-like"/>
    <property type="match status" value="1"/>
</dbReference>
<evidence type="ECO:0000313" key="3">
    <source>
        <dbReference type="EMBL" id="NWB99536.1"/>
    </source>
</evidence>
<name>A0A7Y7XH15_9PSED</name>
<accession>A0A7Y7XH15</accession>
<dbReference type="Proteomes" id="UP000539985">
    <property type="component" value="Unassembled WGS sequence"/>
</dbReference>
<gene>
    <name evidence="3" type="ORF">HX882_26970</name>
</gene>
<sequence length="95" mass="10599">MTCLQVVEIDLSEVTSSSELHSILSEALGFPGWYGGNWDAFWDAITGLVPMPAQLKISGWGRFSRRLPGDARLMQKCFADMKAEYPERALDVAFD</sequence>
<dbReference type="EMBL" id="JACAQB010000024">
    <property type="protein sequence ID" value="NWB99536.1"/>
    <property type="molecule type" value="Genomic_DNA"/>
</dbReference>
<proteinExistence type="inferred from homology"/>
<evidence type="ECO:0000256" key="1">
    <source>
        <dbReference type="ARBA" id="ARBA00006845"/>
    </source>
</evidence>
<evidence type="ECO:0000313" key="4">
    <source>
        <dbReference type="Proteomes" id="UP000539985"/>
    </source>
</evidence>